<dbReference type="EMBL" id="VOUQ01000003">
    <property type="protein sequence ID" value="TXE35198.1"/>
    <property type="molecule type" value="Genomic_DNA"/>
</dbReference>
<evidence type="ECO:0000313" key="4">
    <source>
        <dbReference type="EMBL" id="TXE35198.1"/>
    </source>
</evidence>
<dbReference type="InterPro" id="IPR036397">
    <property type="entry name" value="RNaseH_sf"/>
</dbReference>
<protein>
    <submittedName>
        <fullName evidence="4">3'-5' exonuclease</fullName>
    </submittedName>
</protein>
<reference evidence="4 5" key="1">
    <citation type="submission" date="2019-07" db="EMBL/GenBank/DDBJ databases">
        <title>Serratia strains were isolated from fresh produce.</title>
        <authorList>
            <person name="Cho G.-S."/>
            <person name="Stein M."/>
            <person name="Lee W."/>
            <person name="Suh S.H."/>
            <person name="Franz C.M.A.P."/>
        </authorList>
    </citation>
    <scope>NUCLEOTIDE SEQUENCE [LARGE SCALE GENOMIC DNA]</scope>
    <source>
        <strain evidence="4 5">S16</strain>
    </source>
</reference>
<dbReference type="Pfam" id="PF16473">
    <property type="entry name" value="Rv2179c-like"/>
    <property type="match status" value="1"/>
</dbReference>
<keyword evidence="2 4" id="KW-0269">Exonuclease</keyword>
<dbReference type="InterPro" id="IPR013520">
    <property type="entry name" value="Ribonucl_H"/>
</dbReference>
<proteinExistence type="predicted"/>
<dbReference type="SUPFAM" id="SSF53098">
    <property type="entry name" value="Ribonuclease H-like"/>
    <property type="match status" value="1"/>
</dbReference>
<accession>A0A5C7CLQ2</accession>
<dbReference type="GO" id="GO:0004527">
    <property type="term" value="F:exonuclease activity"/>
    <property type="evidence" value="ECO:0007669"/>
    <property type="project" value="UniProtKB-KW"/>
</dbReference>
<dbReference type="RefSeq" id="WP_147881532.1">
    <property type="nucleotide sequence ID" value="NZ_VOUQ01000003.1"/>
</dbReference>
<evidence type="ECO:0000313" key="5">
    <source>
        <dbReference type="Proteomes" id="UP000321126"/>
    </source>
</evidence>
<organism evidence="4 5">
    <name type="scientific">Serratia marcescens</name>
    <dbReference type="NCBI Taxonomy" id="615"/>
    <lineage>
        <taxon>Bacteria</taxon>
        <taxon>Pseudomonadati</taxon>
        <taxon>Pseudomonadota</taxon>
        <taxon>Gammaproteobacteria</taxon>
        <taxon>Enterobacterales</taxon>
        <taxon>Yersiniaceae</taxon>
        <taxon>Serratia</taxon>
    </lineage>
</organism>
<dbReference type="InterPro" id="IPR033390">
    <property type="entry name" value="Rv2179c-like"/>
</dbReference>
<dbReference type="CDD" id="cd06127">
    <property type="entry name" value="DEDDh"/>
    <property type="match status" value="1"/>
</dbReference>
<dbReference type="SMART" id="SM00479">
    <property type="entry name" value="EXOIII"/>
    <property type="match status" value="1"/>
</dbReference>
<dbReference type="GO" id="GO:0003676">
    <property type="term" value="F:nucleic acid binding"/>
    <property type="evidence" value="ECO:0007669"/>
    <property type="project" value="InterPro"/>
</dbReference>
<dbReference type="Proteomes" id="UP000321126">
    <property type="component" value="Unassembled WGS sequence"/>
</dbReference>
<dbReference type="Gene3D" id="3.30.420.10">
    <property type="entry name" value="Ribonuclease H-like superfamily/Ribonuclease H"/>
    <property type="match status" value="1"/>
</dbReference>
<evidence type="ECO:0000256" key="2">
    <source>
        <dbReference type="ARBA" id="ARBA00022839"/>
    </source>
</evidence>
<dbReference type="GO" id="GO:0006259">
    <property type="term" value="P:DNA metabolic process"/>
    <property type="evidence" value="ECO:0007669"/>
    <property type="project" value="UniProtKB-ARBA"/>
</dbReference>
<gene>
    <name evidence="4" type="ORF">FOT62_08985</name>
</gene>
<keyword evidence="1" id="KW-0540">Nuclease</keyword>
<sequence length="188" mass="21051">MSVEHEGFISVDIETAGPIPGVCSLLSIGACVIDNPAERFYIEVQPLNLHYDPEALAVTGFNLQTQIMRGSDPKAAMQQFAHWVTSVTDTTSKPIFVGFNAAFDWSFINYYFHVYLGHNPFGFAALDIKALYMGATGCDWQDTRSSRIDARFNLKNHGSHNALDDALDDALYQAEMFLKIKAHIREKR</sequence>
<comment type="caution">
    <text evidence="4">The sequence shown here is derived from an EMBL/GenBank/DDBJ whole genome shotgun (WGS) entry which is preliminary data.</text>
</comment>
<evidence type="ECO:0000256" key="1">
    <source>
        <dbReference type="ARBA" id="ARBA00022722"/>
    </source>
</evidence>
<keyword evidence="2 4" id="KW-0378">Hydrolase</keyword>
<feature type="domain" description="Exonuclease" evidence="3">
    <location>
        <begin position="7"/>
        <end position="186"/>
    </location>
</feature>
<dbReference type="InterPro" id="IPR012337">
    <property type="entry name" value="RNaseH-like_sf"/>
</dbReference>
<evidence type="ECO:0000259" key="3">
    <source>
        <dbReference type="SMART" id="SM00479"/>
    </source>
</evidence>
<dbReference type="AlphaFoldDB" id="A0A5C7CLQ2"/>
<name>A0A5C7CLQ2_SERMA</name>